<accession>A0A1F6Y5H4</accession>
<keyword evidence="1" id="KW-0472">Membrane</keyword>
<proteinExistence type="predicted"/>
<evidence type="ECO:0000313" key="2">
    <source>
        <dbReference type="EMBL" id="OGJ01623.1"/>
    </source>
</evidence>
<keyword evidence="1" id="KW-1133">Transmembrane helix</keyword>
<evidence type="ECO:0000256" key="1">
    <source>
        <dbReference type="SAM" id="Phobius"/>
    </source>
</evidence>
<protein>
    <recommendedName>
        <fullName evidence="4">Thioredoxin-like fold domain-containing protein</fullName>
    </recommendedName>
</protein>
<comment type="caution">
    <text evidence="2">The sequence shown here is derived from an EMBL/GenBank/DDBJ whole genome shotgun (WGS) entry which is preliminary data.</text>
</comment>
<dbReference type="Proteomes" id="UP000178645">
    <property type="component" value="Unassembled WGS sequence"/>
</dbReference>
<name>A0A1F6Y5H4_9BACT</name>
<keyword evidence="1" id="KW-0812">Transmembrane</keyword>
<evidence type="ECO:0000313" key="3">
    <source>
        <dbReference type="Proteomes" id="UP000178645"/>
    </source>
</evidence>
<organism evidence="2 3">
    <name type="scientific">Candidatus Nomurabacteria bacterium RIFCSPLOWO2_12_FULL_44_11</name>
    <dbReference type="NCBI Taxonomy" id="1801796"/>
    <lineage>
        <taxon>Bacteria</taxon>
        <taxon>Candidatus Nomuraibacteriota</taxon>
    </lineage>
</organism>
<dbReference type="EMBL" id="MFVU01000021">
    <property type="protein sequence ID" value="OGJ01623.1"/>
    <property type="molecule type" value="Genomic_DNA"/>
</dbReference>
<evidence type="ECO:0008006" key="4">
    <source>
        <dbReference type="Google" id="ProtNLM"/>
    </source>
</evidence>
<feature type="transmembrane region" description="Helical" evidence="1">
    <location>
        <begin position="7"/>
        <end position="28"/>
    </location>
</feature>
<gene>
    <name evidence="2" type="ORF">A3G53_02575</name>
</gene>
<dbReference type="AlphaFoldDB" id="A0A1F6Y5H4"/>
<reference evidence="2 3" key="1">
    <citation type="journal article" date="2016" name="Nat. Commun.">
        <title>Thousands of microbial genomes shed light on interconnected biogeochemical processes in an aquifer system.</title>
        <authorList>
            <person name="Anantharaman K."/>
            <person name="Brown C.T."/>
            <person name="Hug L.A."/>
            <person name="Sharon I."/>
            <person name="Castelle C.J."/>
            <person name="Probst A.J."/>
            <person name="Thomas B.C."/>
            <person name="Singh A."/>
            <person name="Wilkins M.J."/>
            <person name="Karaoz U."/>
            <person name="Brodie E.L."/>
            <person name="Williams K.H."/>
            <person name="Hubbard S.S."/>
            <person name="Banfield J.F."/>
        </authorList>
    </citation>
    <scope>NUCLEOTIDE SEQUENCE [LARGE SCALE GENOMIC DNA]</scope>
</reference>
<sequence length="217" mass="24847">MIDWKKYLLVFLITVSLFFTAGFISNYFGDQKIDQIKSIQDNIAISILSSETQFALLQESSCKNVSGSVLSDELDELGDKLEWGEKNLGVTTEVTYLKKYYSLLQIKDYLLMKKISAQCKVKSAFILYFYTTAENCSLCEKQGIVLSALRDKYPELRVYSFDYSIDLSAVRAMLQIYKIKDTLLPALVIDDDVLTGFYSVEDLEARVKESFKLQEKN</sequence>